<sequence>MESSEEGINGVVDTSDQRDTSRNRSKRWVFGRKLRKVKKVVVFRFRKFQKNNSFSSSSQPQSVAWLGVYMGKLAPLYGSESIWEAATFLL</sequence>
<accession>A0A7J6X783</accession>
<keyword evidence="3" id="KW-1185">Reference proteome</keyword>
<reference evidence="2 3" key="1">
    <citation type="submission" date="2020-06" db="EMBL/GenBank/DDBJ databases">
        <title>Transcriptomic and genomic resources for Thalictrum thalictroides and T. hernandezii: Facilitating candidate gene discovery in an emerging model plant lineage.</title>
        <authorList>
            <person name="Arias T."/>
            <person name="Riano-Pachon D.M."/>
            <person name="Di Stilio V.S."/>
        </authorList>
    </citation>
    <scope>NUCLEOTIDE SEQUENCE [LARGE SCALE GENOMIC DNA]</scope>
    <source>
        <strain evidence="3">cv. WT478/WT964</strain>
        <tissue evidence="2">Leaves</tissue>
    </source>
</reference>
<evidence type="ECO:0000313" key="2">
    <source>
        <dbReference type="EMBL" id="KAF5205636.1"/>
    </source>
</evidence>
<evidence type="ECO:0000313" key="3">
    <source>
        <dbReference type="Proteomes" id="UP000554482"/>
    </source>
</evidence>
<organism evidence="2 3">
    <name type="scientific">Thalictrum thalictroides</name>
    <name type="common">Rue-anemone</name>
    <name type="synonym">Anemone thalictroides</name>
    <dbReference type="NCBI Taxonomy" id="46969"/>
    <lineage>
        <taxon>Eukaryota</taxon>
        <taxon>Viridiplantae</taxon>
        <taxon>Streptophyta</taxon>
        <taxon>Embryophyta</taxon>
        <taxon>Tracheophyta</taxon>
        <taxon>Spermatophyta</taxon>
        <taxon>Magnoliopsida</taxon>
        <taxon>Ranunculales</taxon>
        <taxon>Ranunculaceae</taxon>
        <taxon>Thalictroideae</taxon>
        <taxon>Thalictrum</taxon>
    </lineage>
</organism>
<dbReference type="Proteomes" id="UP000554482">
    <property type="component" value="Unassembled WGS sequence"/>
</dbReference>
<dbReference type="EMBL" id="JABWDY010003818">
    <property type="protein sequence ID" value="KAF5205636.1"/>
    <property type="molecule type" value="Genomic_DNA"/>
</dbReference>
<proteinExistence type="predicted"/>
<feature type="region of interest" description="Disordered" evidence="1">
    <location>
        <begin position="1"/>
        <end position="25"/>
    </location>
</feature>
<protein>
    <submittedName>
        <fullName evidence="2">Uncharacterized protein</fullName>
    </submittedName>
</protein>
<evidence type="ECO:0000256" key="1">
    <source>
        <dbReference type="SAM" id="MobiDB-lite"/>
    </source>
</evidence>
<name>A0A7J6X783_THATH</name>
<gene>
    <name evidence="2" type="ORF">FRX31_004779</name>
</gene>
<comment type="caution">
    <text evidence="2">The sequence shown here is derived from an EMBL/GenBank/DDBJ whole genome shotgun (WGS) entry which is preliminary data.</text>
</comment>
<dbReference type="AlphaFoldDB" id="A0A7J6X783"/>